<evidence type="ECO:0000256" key="4">
    <source>
        <dbReference type="PROSITE-ProRule" id="PRU00723"/>
    </source>
</evidence>
<dbReference type="InterPro" id="IPR013083">
    <property type="entry name" value="Znf_RING/FYVE/PHD"/>
</dbReference>
<keyword evidence="1 4" id="KW-0479">Metal-binding</keyword>
<evidence type="ECO:0000259" key="5">
    <source>
        <dbReference type="PROSITE" id="PS50103"/>
    </source>
</evidence>
<dbReference type="InterPro" id="IPR052085">
    <property type="entry name" value="WD-SAM-U-box"/>
</dbReference>
<evidence type="ECO:0000256" key="1">
    <source>
        <dbReference type="ARBA" id="ARBA00022723"/>
    </source>
</evidence>
<keyword evidence="2 4" id="KW-0863">Zinc-finger</keyword>
<feature type="zinc finger region" description="C3H1-type" evidence="4">
    <location>
        <begin position="4"/>
        <end position="31"/>
    </location>
</feature>
<dbReference type="SUPFAM" id="SSF57850">
    <property type="entry name" value="RING/U-box"/>
    <property type="match status" value="1"/>
</dbReference>
<dbReference type="Pfam" id="PF00642">
    <property type="entry name" value="zf-CCCH"/>
    <property type="match status" value="1"/>
</dbReference>
<name>A0AAW1P6A0_9CHLO</name>
<dbReference type="InterPro" id="IPR003613">
    <property type="entry name" value="Ubox_domain"/>
</dbReference>
<evidence type="ECO:0000313" key="8">
    <source>
        <dbReference type="Proteomes" id="UP001465755"/>
    </source>
</evidence>
<dbReference type="PROSITE" id="PS51698">
    <property type="entry name" value="U_BOX"/>
    <property type="match status" value="1"/>
</dbReference>
<organism evidence="7 8">
    <name type="scientific">Symbiochloris irregularis</name>
    <dbReference type="NCBI Taxonomy" id="706552"/>
    <lineage>
        <taxon>Eukaryota</taxon>
        <taxon>Viridiplantae</taxon>
        <taxon>Chlorophyta</taxon>
        <taxon>core chlorophytes</taxon>
        <taxon>Trebouxiophyceae</taxon>
        <taxon>Trebouxiales</taxon>
        <taxon>Trebouxiaceae</taxon>
        <taxon>Symbiochloris</taxon>
    </lineage>
</organism>
<proteinExistence type="predicted"/>
<dbReference type="PANTHER" id="PTHR46573:SF1">
    <property type="entry name" value="WD REPEAT, SAM AND U-BOX DOMAIN-CONTAINING PROTEIN 1"/>
    <property type="match status" value="1"/>
</dbReference>
<dbReference type="SMART" id="SM00504">
    <property type="entry name" value="Ubox"/>
    <property type="match status" value="1"/>
</dbReference>
<dbReference type="Gene3D" id="4.10.1000.10">
    <property type="entry name" value="Zinc finger, CCCH-type"/>
    <property type="match status" value="2"/>
</dbReference>
<keyword evidence="3 4" id="KW-0862">Zinc</keyword>
<sequence>MSKERPSAVCEHFRRGECAYGDRCWKRHEKQSSEAKDTRMRYPPLVPATDARYKSRMCAFAEAGLCGRGSECSFAHSRSEIIDRAKSTQTDQQDVVDPIFCPITQEVMQHPVLLSDGFSYECSAIEDWLLRGHTRSPMTNAELITLGGKVLIIPNHSLRALIAYCTGAESPEQ</sequence>
<keyword evidence="8" id="KW-1185">Reference proteome</keyword>
<dbReference type="Gene3D" id="3.30.40.10">
    <property type="entry name" value="Zinc/RING finger domain, C3HC4 (zinc finger)"/>
    <property type="match status" value="1"/>
</dbReference>
<evidence type="ECO:0008006" key="9">
    <source>
        <dbReference type="Google" id="ProtNLM"/>
    </source>
</evidence>
<comment type="caution">
    <text evidence="7">The sequence shown here is derived from an EMBL/GenBank/DDBJ whole genome shotgun (WGS) entry which is preliminary data.</text>
</comment>
<feature type="domain" description="C3H1-type" evidence="5">
    <location>
        <begin position="4"/>
        <end position="31"/>
    </location>
</feature>
<dbReference type="SUPFAM" id="SSF90229">
    <property type="entry name" value="CCCH zinc finger"/>
    <property type="match status" value="1"/>
</dbReference>
<dbReference type="AlphaFoldDB" id="A0AAW1P6A0"/>
<dbReference type="SMART" id="SM00356">
    <property type="entry name" value="ZnF_C3H1"/>
    <property type="match status" value="2"/>
</dbReference>
<dbReference type="InterPro" id="IPR036855">
    <property type="entry name" value="Znf_CCCH_sf"/>
</dbReference>
<dbReference type="CDD" id="cd16655">
    <property type="entry name" value="RING-Ubox_WDSUB1-like"/>
    <property type="match status" value="1"/>
</dbReference>
<protein>
    <recommendedName>
        <fullName evidence="9">RING-type E3 ubiquitin transferase</fullName>
    </recommendedName>
</protein>
<dbReference type="GO" id="GO:0016567">
    <property type="term" value="P:protein ubiquitination"/>
    <property type="evidence" value="ECO:0007669"/>
    <property type="project" value="InterPro"/>
</dbReference>
<dbReference type="PANTHER" id="PTHR46573">
    <property type="entry name" value="WD REPEAT, SAM AND U-BOX DOMAIN-CONTAINING PROTEIN 1"/>
    <property type="match status" value="1"/>
</dbReference>
<reference evidence="7 8" key="1">
    <citation type="journal article" date="2024" name="Nat. Commun.">
        <title>Phylogenomics reveals the evolutionary origins of lichenization in chlorophyte algae.</title>
        <authorList>
            <person name="Puginier C."/>
            <person name="Libourel C."/>
            <person name="Otte J."/>
            <person name="Skaloud P."/>
            <person name="Haon M."/>
            <person name="Grisel S."/>
            <person name="Petersen M."/>
            <person name="Berrin J.G."/>
            <person name="Delaux P.M."/>
            <person name="Dal Grande F."/>
            <person name="Keller J."/>
        </authorList>
    </citation>
    <scope>NUCLEOTIDE SEQUENCE [LARGE SCALE GENOMIC DNA]</scope>
    <source>
        <strain evidence="7 8">SAG 2036</strain>
    </source>
</reference>
<accession>A0AAW1P6A0</accession>
<dbReference type="Pfam" id="PF04564">
    <property type="entry name" value="U-box"/>
    <property type="match status" value="1"/>
</dbReference>
<evidence type="ECO:0000313" key="7">
    <source>
        <dbReference type="EMBL" id="KAK9805766.1"/>
    </source>
</evidence>
<feature type="zinc finger region" description="C3H1-type" evidence="4">
    <location>
        <begin position="52"/>
        <end position="79"/>
    </location>
</feature>
<gene>
    <name evidence="7" type="ORF">WJX73_007351</name>
</gene>
<dbReference type="PROSITE" id="PS50103">
    <property type="entry name" value="ZF_C3H1"/>
    <property type="match status" value="2"/>
</dbReference>
<dbReference type="GO" id="GO:0004842">
    <property type="term" value="F:ubiquitin-protein transferase activity"/>
    <property type="evidence" value="ECO:0007669"/>
    <property type="project" value="InterPro"/>
</dbReference>
<evidence type="ECO:0000256" key="3">
    <source>
        <dbReference type="ARBA" id="ARBA00022833"/>
    </source>
</evidence>
<dbReference type="EMBL" id="JALJOQ010000042">
    <property type="protein sequence ID" value="KAK9805766.1"/>
    <property type="molecule type" value="Genomic_DNA"/>
</dbReference>
<dbReference type="Proteomes" id="UP001465755">
    <property type="component" value="Unassembled WGS sequence"/>
</dbReference>
<feature type="domain" description="U-box" evidence="6">
    <location>
        <begin position="94"/>
        <end position="172"/>
    </location>
</feature>
<evidence type="ECO:0000259" key="6">
    <source>
        <dbReference type="PROSITE" id="PS51698"/>
    </source>
</evidence>
<evidence type="ECO:0000256" key="2">
    <source>
        <dbReference type="ARBA" id="ARBA00022771"/>
    </source>
</evidence>
<dbReference type="GO" id="GO:0008270">
    <property type="term" value="F:zinc ion binding"/>
    <property type="evidence" value="ECO:0007669"/>
    <property type="project" value="UniProtKB-KW"/>
</dbReference>
<dbReference type="InterPro" id="IPR000571">
    <property type="entry name" value="Znf_CCCH"/>
</dbReference>
<feature type="domain" description="C3H1-type" evidence="5">
    <location>
        <begin position="52"/>
        <end position="79"/>
    </location>
</feature>